<keyword evidence="3" id="KW-1185">Reference proteome</keyword>
<dbReference type="Pfam" id="PF04480">
    <property type="entry name" value="DUF559"/>
    <property type="match status" value="1"/>
</dbReference>
<feature type="domain" description="DUF559" evidence="1">
    <location>
        <begin position="174"/>
        <end position="270"/>
    </location>
</feature>
<organism evidence="2 3">
    <name type="scientific">Rhodococcoides fascians</name>
    <name type="common">Rhodococcus fascians</name>
    <dbReference type="NCBI Taxonomy" id="1828"/>
    <lineage>
        <taxon>Bacteria</taxon>
        <taxon>Bacillati</taxon>
        <taxon>Actinomycetota</taxon>
        <taxon>Actinomycetes</taxon>
        <taxon>Mycobacteriales</taxon>
        <taxon>Nocardiaceae</taxon>
        <taxon>Rhodococcoides</taxon>
    </lineage>
</organism>
<evidence type="ECO:0000313" key="3">
    <source>
        <dbReference type="Proteomes" id="UP000076038"/>
    </source>
</evidence>
<dbReference type="RefSeq" id="WP_048319476.1">
    <property type="nucleotide sequence ID" value="NZ_CP015220.1"/>
</dbReference>
<proteinExistence type="predicted"/>
<dbReference type="OrthoDB" id="2594539at2"/>
<accession>A0A143QMV0</accession>
<evidence type="ECO:0000313" key="2">
    <source>
        <dbReference type="EMBL" id="AMY24128.1"/>
    </source>
</evidence>
<dbReference type="PATRIC" id="fig|1653479.3.peg.2864"/>
<dbReference type="AlphaFoldDB" id="A0A143QMV0"/>
<gene>
    <name evidence="2" type="ORF">A3Q41_02835</name>
</gene>
<dbReference type="KEGG" id="rhs:A3Q41_02835"/>
<dbReference type="SUPFAM" id="SSF52980">
    <property type="entry name" value="Restriction endonuclease-like"/>
    <property type="match status" value="1"/>
</dbReference>
<dbReference type="Gene3D" id="3.40.960.10">
    <property type="entry name" value="VSR Endonuclease"/>
    <property type="match status" value="1"/>
</dbReference>
<reference evidence="3" key="2">
    <citation type="submission" date="2016-04" db="EMBL/GenBank/DDBJ databases">
        <title>Complete Genome and Plasmid Sequences for Rhodococcus fascians D188 and Draft Sequences for Rhodococcus spp. Isolates PBTS 1 and PBTS 2.</title>
        <authorList>
            <person name="Stamer R."/>
            <person name="Vereecke D."/>
            <person name="Zhang Y."/>
            <person name="Schilkey F."/>
            <person name="Devitt N."/>
            <person name="Randall J."/>
        </authorList>
    </citation>
    <scope>NUCLEOTIDE SEQUENCE [LARGE SCALE GENOMIC DNA]</scope>
    <source>
        <strain evidence="3">PBTS2</strain>
    </source>
</reference>
<name>A0A143QMV0_RHOFA</name>
<reference evidence="2 3" key="1">
    <citation type="journal article" date="2016" name="Genome Announc.">
        <title>Complete Genome and Plasmid Sequences for Rhodococcus fascians D188 and Draft Sequences for Rhodococcus Isolates PBTS 1 and PBTS 2.</title>
        <authorList>
            <person name="Stamler R.A."/>
            <person name="Vereecke D."/>
            <person name="Zhang Y."/>
            <person name="Schilkey F."/>
            <person name="Devitt N."/>
            <person name="Randall J.J."/>
        </authorList>
    </citation>
    <scope>NUCLEOTIDE SEQUENCE [LARGE SCALE GENOMIC DNA]</scope>
    <source>
        <strain evidence="2 3">PBTS2</strain>
    </source>
</reference>
<evidence type="ECO:0000259" key="1">
    <source>
        <dbReference type="Pfam" id="PF04480"/>
    </source>
</evidence>
<dbReference type="EMBL" id="CP015220">
    <property type="protein sequence ID" value="AMY24128.1"/>
    <property type="molecule type" value="Genomic_DNA"/>
</dbReference>
<sequence>MGVYTVQQLLAQGISTSTISRRSRSGELVRLLPKVYATEKPDYFGLCLGATLWRPDAALSHESAAWLWGLIQYEPRLVDVTVGPTGQSRSVPWIRVHRRVLGDITTRRGMRVVSLEQTFVDVATCLSTPDLEKFFDNAIDNHVPWRRVAESCDTAKGMDGMAAVRKQLRTCCPRTLSEPERVVARALKARHFTMEINARVGRFYGDLVDFSARVIVEIDGREFHTDPATFNNDRRRQNELVLDGWLVLRYSAATALAELDRVVDEIITVVRRRRKSIAATGRRLP</sequence>
<protein>
    <recommendedName>
        <fullName evidence="1">DUF559 domain-containing protein</fullName>
    </recommendedName>
</protein>
<dbReference type="InterPro" id="IPR007569">
    <property type="entry name" value="DUF559"/>
</dbReference>
<dbReference type="InterPro" id="IPR011335">
    <property type="entry name" value="Restrct_endonuc-II-like"/>
</dbReference>
<dbReference type="Proteomes" id="UP000076038">
    <property type="component" value="Chromosome"/>
</dbReference>